<dbReference type="AlphaFoldDB" id="A0A7V4XQE6"/>
<dbReference type="InterPro" id="IPR025532">
    <property type="entry name" value="G6P_1-epimerase"/>
</dbReference>
<organism evidence="6">
    <name type="scientific">Acidobacterium capsulatum</name>
    <dbReference type="NCBI Taxonomy" id="33075"/>
    <lineage>
        <taxon>Bacteria</taxon>
        <taxon>Pseudomonadati</taxon>
        <taxon>Acidobacteriota</taxon>
        <taxon>Terriglobia</taxon>
        <taxon>Terriglobales</taxon>
        <taxon>Acidobacteriaceae</taxon>
        <taxon>Acidobacterium</taxon>
    </lineage>
</organism>
<comment type="catalytic activity">
    <reaction evidence="1">
        <text>alpha-D-glucose 6-phosphate = beta-D-glucose 6-phosphate</text>
        <dbReference type="Rhea" id="RHEA:16249"/>
        <dbReference type="ChEBI" id="CHEBI:58225"/>
        <dbReference type="ChEBI" id="CHEBI:58247"/>
        <dbReference type="EC" id="5.1.3.15"/>
    </reaction>
</comment>
<comment type="similarity">
    <text evidence="2 4">Belongs to the glucose-6-phosphate 1-epimerase family.</text>
</comment>
<evidence type="ECO:0000256" key="5">
    <source>
        <dbReference type="PIRSR" id="PIRSR016020-1"/>
    </source>
</evidence>
<dbReference type="Pfam" id="PF01263">
    <property type="entry name" value="Aldose_epim"/>
    <property type="match status" value="1"/>
</dbReference>
<dbReference type="InterPro" id="IPR008183">
    <property type="entry name" value="Aldose_1/G6P_1-epimerase"/>
</dbReference>
<evidence type="ECO:0000256" key="3">
    <source>
        <dbReference type="ARBA" id="ARBA00023235"/>
    </source>
</evidence>
<evidence type="ECO:0000256" key="4">
    <source>
        <dbReference type="PIRNR" id="PIRNR016020"/>
    </source>
</evidence>
<dbReference type="PANTHER" id="PTHR11122">
    <property type="entry name" value="APOSPORY-ASSOCIATED PROTEIN C-RELATED"/>
    <property type="match status" value="1"/>
</dbReference>
<protein>
    <recommendedName>
        <fullName evidence="4">Putative glucose-6-phosphate 1-epimerase</fullName>
        <ecNumber evidence="4">5.1.3.15</ecNumber>
    </recommendedName>
</protein>
<gene>
    <name evidence="6" type="ORF">ENW50_01080</name>
</gene>
<dbReference type="CDD" id="cd09020">
    <property type="entry name" value="D-hex-6-P-epi_like"/>
    <property type="match status" value="1"/>
</dbReference>
<dbReference type="SUPFAM" id="SSF74650">
    <property type="entry name" value="Galactose mutarotase-like"/>
    <property type="match status" value="1"/>
</dbReference>
<evidence type="ECO:0000313" key="6">
    <source>
        <dbReference type="EMBL" id="HGY93274.1"/>
    </source>
</evidence>
<dbReference type="EMBL" id="DTKL01000010">
    <property type="protein sequence ID" value="HGY93274.1"/>
    <property type="molecule type" value="Genomic_DNA"/>
</dbReference>
<accession>A0A7V4XQE6</accession>
<evidence type="ECO:0000256" key="1">
    <source>
        <dbReference type="ARBA" id="ARBA00001096"/>
    </source>
</evidence>
<dbReference type="InterPro" id="IPR011013">
    <property type="entry name" value="Gal_mutarotase_sf_dom"/>
</dbReference>
<sequence length="302" mass="33176">MEAHSAEALQTQHGLPGLAEIVPGQGGLTKVRITAPAAHGEIYLHGAHVTSWQPTGSEELLFLSRHSRWQPDQAIRGGIPICFPWFRAKDDDPAAPKHGFVRTTAWQLESIQSSEEGVTVALSTAPNAESRRWWPHPFRLRYEATFGAELKLALTFTNEDSVPVTIAEALHTYHAVGDVTQVRVAGLDGAHYLDNMDGNREKQQQGDLQFSGETDNAYLHTTTPLTIHDPVLHRRIEIEKTGSNSTVTWNPWEKSARAMSDLGDEEWRCFAAVEASNVLTCAVTVPPGKSHLLGAVIRVAAE</sequence>
<feature type="active site" evidence="5">
    <location>
        <position position="171"/>
    </location>
</feature>
<dbReference type="GO" id="GO:0047938">
    <property type="term" value="F:glucose-6-phosphate 1-epimerase activity"/>
    <property type="evidence" value="ECO:0007669"/>
    <property type="project" value="UniProtKB-UniRule"/>
</dbReference>
<dbReference type="PIRSF" id="PIRSF016020">
    <property type="entry name" value="PHexose_mutarotase"/>
    <property type="match status" value="1"/>
</dbReference>
<proteinExistence type="inferred from homology"/>
<dbReference type="EC" id="5.1.3.15" evidence="4"/>
<reference evidence="6" key="1">
    <citation type="journal article" date="2020" name="mSystems">
        <title>Genome- and Community-Level Interaction Insights into Carbon Utilization and Element Cycling Functions of Hydrothermarchaeota in Hydrothermal Sediment.</title>
        <authorList>
            <person name="Zhou Z."/>
            <person name="Liu Y."/>
            <person name="Xu W."/>
            <person name="Pan J."/>
            <person name="Luo Z.H."/>
            <person name="Li M."/>
        </authorList>
    </citation>
    <scope>NUCLEOTIDE SEQUENCE [LARGE SCALE GENOMIC DNA]</scope>
    <source>
        <strain evidence="6">SpSt-855</strain>
    </source>
</reference>
<dbReference type="Gene3D" id="2.70.98.10">
    <property type="match status" value="1"/>
</dbReference>
<feature type="active site" evidence="5">
    <location>
        <position position="274"/>
    </location>
</feature>
<comment type="caution">
    <text evidence="6">The sequence shown here is derived from an EMBL/GenBank/DDBJ whole genome shotgun (WGS) entry which is preliminary data.</text>
</comment>
<dbReference type="GO" id="GO:0030246">
    <property type="term" value="F:carbohydrate binding"/>
    <property type="evidence" value="ECO:0007669"/>
    <property type="project" value="UniProtKB-UniRule"/>
</dbReference>
<name>A0A7V4XQE6_9BACT</name>
<dbReference type="InterPro" id="IPR014718">
    <property type="entry name" value="GH-type_carb-bd"/>
</dbReference>
<evidence type="ECO:0000256" key="2">
    <source>
        <dbReference type="ARBA" id="ARBA00005866"/>
    </source>
</evidence>
<dbReference type="PANTHER" id="PTHR11122:SF13">
    <property type="entry name" value="GLUCOSE-6-PHOSPHATE 1-EPIMERASE"/>
    <property type="match status" value="1"/>
</dbReference>
<dbReference type="GO" id="GO:0005975">
    <property type="term" value="P:carbohydrate metabolic process"/>
    <property type="evidence" value="ECO:0007669"/>
    <property type="project" value="InterPro"/>
</dbReference>
<keyword evidence="3 4" id="KW-0413">Isomerase</keyword>